<reference evidence="7 8" key="1">
    <citation type="submission" date="2016-10" db="EMBL/GenBank/DDBJ databases">
        <authorList>
            <person name="de Groot N.N."/>
        </authorList>
    </citation>
    <scope>NUCLEOTIDE SEQUENCE [LARGE SCALE GENOMIC DNA]</scope>
    <source>
        <strain evidence="7 8">D31d</strain>
    </source>
</reference>
<dbReference type="Proteomes" id="UP000182257">
    <property type="component" value="Unassembled WGS sequence"/>
</dbReference>
<keyword evidence="1" id="KW-0808">Transferase</keyword>
<dbReference type="InterPro" id="IPR008271">
    <property type="entry name" value="Ser/Thr_kinase_AS"/>
</dbReference>
<dbReference type="Pfam" id="PF13306">
    <property type="entry name" value="LRR_5"/>
    <property type="match status" value="3"/>
</dbReference>
<dbReference type="PANTHER" id="PTHR11042:SF190">
    <property type="entry name" value="MITOSIS INHIBITOR PROTEIN KINASE MIK1"/>
    <property type="match status" value="1"/>
</dbReference>
<dbReference type="GO" id="GO:0005524">
    <property type="term" value="F:ATP binding"/>
    <property type="evidence" value="ECO:0007669"/>
    <property type="project" value="UniProtKB-KW"/>
</dbReference>
<dbReference type="SUPFAM" id="SSF52058">
    <property type="entry name" value="L domain-like"/>
    <property type="match status" value="1"/>
</dbReference>
<evidence type="ECO:0000256" key="1">
    <source>
        <dbReference type="ARBA" id="ARBA00022679"/>
    </source>
</evidence>
<dbReference type="PANTHER" id="PTHR11042">
    <property type="entry name" value="EUKARYOTIC TRANSLATION INITIATION FACTOR 2-ALPHA KINASE EIF2-ALPHA KINASE -RELATED"/>
    <property type="match status" value="1"/>
</dbReference>
<evidence type="ECO:0000256" key="3">
    <source>
        <dbReference type="ARBA" id="ARBA00022777"/>
    </source>
</evidence>
<evidence type="ECO:0000256" key="5">
    <source>
        <dbReference type="ARBA" id="ARBA00037982"/>
    </source>
</evidence>
<protein>
    <submittedName>
        <fullName evidence="7">Leucine rich repeat-containing protein</fullName>
    </submittedName>
</protein>
<accession>A0A1H3Y999</accession>
<comment type="similarity">
    <text evidence="5">Belongs to the protein kinase superfamily. Ser/Thr protein kinase family. GCN2 subfamily.</text>
</comment>
<dbReference type="PROSITE" id="PS50011">
    <property type="entry name" value="PROTEIN_KINASE_DOM"/>
    <property type="match status" value="1"/>
</dbReference>
<dbReference type="SUPFAM" id="SSF56112">
    <property type="entry name" value="Protein kinase-like (PK-like)"/>
    <property type="match status" value="1"/>
</dbReference>
<keyword evidence="3" id="KW-0418">Kinase</keyword>
<dbReference type="AlphaFoldDB" id="A0A1H3Y999"/>
<dbReference type="InterPro" id="IPR026906">
    <property type="entry name" value="LRR_5"/>
</dbReference>
<keyword evidence="2" id="KW-0547">Nucleotide-binding</keyword>
<dbReference type="SMART" id="SM00220">
    <property type="entry name" value="S_TKc"/>
    <property type="match status" value="1"/>
</dbReference>
<dbReference type="Gene3D" id="1.10.510.10">
    <property type="entry name" value="Transferase(Phosphotransferase) domain 1"/>
    <property type="match status" value="1"/>
</dbReference>
<feature type="domain" description="Protein kinase" evidence="6">
    <location>
        <begin position="30"/>
        <end position="313"/>
    </location>
</feature>
<dbReference type="EMBL" id="FNRF01000001">
    <property type="protein sequence ID" value="SEA07524.1"/>
    <property type="molecule type" value="Genomic_DNA"/>
</dbReference>
<name>A0A1H3Y999_XYLRU</name>
<dbReference type="InterPro" id="IPR050339">
    <property type="entry name" value="CC_SR_Kinase"/>
</dbReference>
<evidence type="ECO:0000259" key="6">
    <source>
        <dbReference type="PROSITE" id="PS50011"/>
    </source>
</evidence>
<proteinExistence type="inferred from homology"/>
<sequence length="755" mass="85304">MFVANGEALDMSDDASSYIVSDFEGLSSTFSEMVELPSTGYCRLYKAKRYGRWFLLKCLKQELSSDTAYQQLLRKEFEIMMRLQHPSIMQAIGMEDVLIADGHYERCLIAEWIDGETLAQYLEANPSRSDRQRIAIDLAEALAYIHHQQVVHRDLKPSNIMITYNGSYVKIIDFGLADTDSHAILKQPAGTLKYMAPEQATKALPDVRNDIYSLGVILLEMDIYKKVAERCLRPIHQRYQNMDDLLAALHQQRKWHFKLMASAMIALVVIFALIAKVNAISHKASDLEKHTAELNFQVKVLNHEIIGFEDPEAKQKCISHWDYDHDGELSYQEAASVKSLGDVFTKDTLLRSFPELEHFTGLNEIDACAFWDCTHLESIRIPRTVRFIRQSAFRHTGLQMITIPSSVVAIGDHILEECPELETVIFESVLPNTNDGAHHLVDCPKLSAIFVPEFYMTETNEKKSWQSLKPYIHKYIEFRDPAVKSVCVSHWDSNGDGELSIDEAMAVTSLGGAFSGNTAIRSFDELRYFTGLKEIEASAFELCNNLKSVQLPRSVETLGENAFLKCDFNAFYIPSGVTHIASTALGGNHHLCKVEISADNPVYDSREDCNAIIETATNQMVTGSVTAFIPNSITSLSDECFNWFNRPEVTIPAQITSIGPWSFACVFQRVYCESSVPPAYSSLGGSAHLFPTEHPHPEIYIPYGSVEAYSKTEGWNLFVHRLHEFPAKPAPVTTDFSYYFKTWTNLDQLSFLNFD</sequence>
<dbReference type="Pfam" id="PF00069">
    <property type="entry name" value="Pkinase"/>
    <property type="match status" value="1"/>
</dbReference>
<dbReference type="OrthoDB" id="9813021at2"/>
<dbReference type="GO" id="GO:0005737">
    <property type="term" value="C:cytoplasm"/>
    <property type="evidence" value="ECO:0007669"/>
    <property type="project" value="TreeGrafter"/>
</dbReference>
<dbReference type="GO" id="GO:0004672">
    <property type="term" value="F:protein kinase activity"/>
    <property type="evidence" value="ECO:0007669"/>
    <property type="project" value="InterPro"/>
</dbReference>
<dbReference type="InterPro" id="IPR000719">
    <property type="entry name" value="Prot_kinase_dom"/>
</dbReference>
<dbReference type="InterPro" id="IPR011009">
    <property type="entry name" value="Kinase-like_dom_sf"/>
</dbReference>
<dbReference type="PROSITE" id="PS00108">
    <property type="entry name" value="PROTEIN_KINASE_ST"/>
    <property type="match status" value="1"/>
</dbReference>
<gene>
    <name evidence="7" type="ORF">SAMN05216462_0537</name>
</gene>
<evidence type="ECO:0000256" key="2">
    <source>
        <dbReference type="ARBA" id="ARBA00022741"/>
    </source>
</evidence>
<evidence type="ECO:0000313" key="7">
    <source>
        <dbReference type="EMBL" id="SEA07524.1"/>
    </source>
</evidence>
<dbReference type="Gene3D" id="3.80.10.10">
    <property type="entry name" value="Ribonuclease Inhibitor"/>
    <property type="match status" value="2"/>
</dbReference>
<evidence type="ECO:0000313" key="8">
    <source>
        <dbReference type="Proteomes" id="UP000182257"/>
    </source>
</evidence>
<keyword evidence="4" id="KW-0067">ATP-binding</keyword>
<dbReference type="CDD" id="cd14014">
    <property type="entry name" value="STKc_PknB_like"/>
    <property type="match status" value="1"/>
</dbReference>
<evidence type="ECO:0000256" key="4">
    <source>
        <dbReference type="ARBA" id="ARBA00022840"/>
    </source>
</evidence>
<organism evidence="7 8">
    <name type="scientific">Xylanibacter ruminicola</name>
    <name type="common">Prevotella ruminicola</name>
    <dbReference type="NCBI Taxonomy" id="839"/>
    <lineage>
        <taxon>Bacteria</taxon>
        <taxon>Pseudomonadati</taxon>
        <taxon>Bacteroidota</taxon>
        <taxon>Bacteroidia</taxon>
        <taxon>Bacteroidales</taxon>
        <taxon>Prevotellaceae</taxon>
        <taxon>Xylanibacter</taxon>
    </lineage>
</organism>
<dbReference type="InterPro" id="IPR032675">
    <property type="entry name" value="LRR_dom_sf"/>
</dbReference>